<feature type="region of interest" description="Disordered" evidence="9">
    <location>
        <begin position="719"/>
        <end position="743"/>
    </location>
</feature>
<feature type="compositionally biased region" description="Polar residues" evidence="9">
    <location>
        <begin position="955"/>
        <end position="967"/>
    </location>
</feature>
<dbReference type="GO" id="GO:0030322">
    <property type="term" value="P:stabilization of membrane potential"/>
    <property type="evidence" value="ECO:0007669"/>
    <property type="project" value="TreeGrafter"/>
</dbReference>
<feature type="region of interest" description="Disordered" evidence="9">
    <location>
        <begin position="1326"/>
        <end position="1362"/>
    </location>
</feature>
<proteinExistence type="inferred from homology"/>
<dbReference type="SUPFAM" id="SSF81324">
    <property type="entry name" value="Voltage-gated potassium channels"/>
    <property type="match status" value="2"/>
</dbReference>
<feature type="compositionally biased region" description="Polar residues" evidence="9">
    <location>
        <begin position="42"/>
        <end position="62"/>
    </location>
</feature>
<evidence type="ECO:0000256" key="2">
    <source>
        <dbReference type="ARBA" id="ARBA00022448"/>
    </source>
</evidence>
<dbReference type="PRINTS" id="PR01333">
    <property type="entry name" value="2POREKCHANEL"/>
</dbReference>
<organism evidence="12 13">
    <name type="scientific">Entomortierella parvispora</name>
    <dbReference type="NCBI Taxonomy" id="205924"/>
    <lineage>
        <taxon>Eukaryota</taxon>
        <taxon>Fungi</taxon>
        <taxon>Fungi incertae sedis</taxon>
        <taxon>Mucoromycota</taxon>
        <taxon>Mortierellomycotina</taxon>
        <taxon>Mortierellomycetes</taxon>
        <taxon>Mortierellales</taxon>
        <taxon>Mortierellaceae</taxon>
        <taxon>Entomortierella</taxon>
    </lineage>
</organism>
<keyword evidence="5 8" id="KW-0406">Ion transport</keyword>
<feature type="compositionally biased region" description="Polar residues" evidence="9">
    <location>
        <begin position="606"/>
        <end position="630"/>
    </location>
</feature>
<feature type="transmembrane region" description="Helical" evidence="10">
    <location>
        <begin position="499"/>
        <end position="518"/>
    </location>
</feature>
<gene>
    <name evidence="12" type="ORF">EMPS_05490</name>
</gene>
<feature type="compositionally biased region" description="Low complexity" evidence="9">
    <location>
        <begin position="25"/>
        <end position="36"/>
    </location>
</feature>
<feature type="transmembrane region" description="Helical" evidence="10">
    <location>
        <begin position="399"/>
        <end position="419"/>
    </location>
</feature>
<evidence type="ECO:0000256" key="10">
    <source>
        <dbReference type="SAM" id="Phobius"/>
    </source>
</evidence>
<sequence>MASLAPLDITVDPLQSNYLPPPSSLPSFSPSPSSPFDVTPIPKNNSGSSPNNHDTDSLTSPVRPSIYPIPQEGHRIVDGSEFGSEEYEKERSDPTLSSSISSRNRVTLGMGGTLAAPGGGEANASPQSSNYPDSRKALLESCAYSMSSSNSSSGSLTDQEPETSLINPMETPLNPDSVPHPKLSKVGPYLTISALQAYTVMTVVRCLADPTWIVLKSSQDKTGGGQEDPYTLKLGLIGKKERIWLSLAIGFSILNSIGVTMRIMDRMTRMRKIVVVSTYLQAGFCIAAVTSFLRAHQLPPGAQYSHGFLSCVMTMVFSSIIALMLSWDWWRGFPSAGLSATLKALIVASFVTTAVILVGATIYTRLEGWTFDQSVNFCIVSFATIGYGNISPKSTAGRIIFFFYGLLGISTFGFFIVSLRNAIIEQFQWRLVDRFSRPAHMTRVQTRMSAKDLSYPMARFEEEQRVKLLIKRKMIVRMVVIWIVLWFGGAGVFCAFEKWSYIESLYFCFVTLTTIGFGDYVPEEPGSIEFWNIYVFIGLTVFAYILSLFSESMASHIHLVDDVDDDEDGDGLYGWEQCEDPNAPLTTRSASLGLEGLKWAQSQQMPYRGPLNQNDTSLSSALHQPGPQANSDRKPGGVHFWDESPAPQQSSANSTVTDSPGHPLADTDGNTAPPHQSIDMSQQLRFRPKRRNSSGRILMVSAKERRQMLQAEYYATHGGPPMANGAHGNADINQSNSGVSENHGAGQDGMMVNAPATIKFVDMYGIPHQRVVGRRMSLISNSATGPGTGSDPSTGPHKIPYGHDGGGPLPQYTYGTTGYFDDLARRRRGTVAPIHVPGMAAAAEEARRQQQGKQSHPHHHLLHHGHRDQSKDEHSGGEKIEGPHHDDTQHRYPEGAAGGGGMVGAHQQLQEGRSTPPPMQTNILHHQPQVKFESPRSSPRGGMFPSRIPGVASPPTASRFSQESQRMTGRPAPEQDQSAPTSPSSSMARSLDVISPSLLSPSSKGSHATSKLGDPIVTEGTGWLKMPWPEEAEELLELETPLPKVSLEALPRPSRKDGVAPDNVSPTSGHRRNNGGAQDHAPSPPCIPSSTAETSRSSSETAASSGIRSTVENQRITPTCSGQSLPLTNDSPSDVGPFNEIRDPESIPSFDEDTDLNDTDNSTASPLKESRPEKKTHLPFSISGTHSPPPPRQQPPLTNIVQQERPPPPASSSSLSGSLSSTPLNATSANTPLDTPPWQGPPLTQDPSLEPPSRPDKDLGADMGQTNAPAPLADTSAPASSSSRSPSIATTISIGPFDEIRDAESIATFDVDVDLNHLDPDPQQVLEAKSSRKEMKRRQKAIEAALEESDKDQDDQKSGQHG</sequence>
<evidence type="ECO:0000256" key="3">
    <source>
        <dbReference type="ARBA" id="ARBA00022692"/>
    </source>
</evidence>
<evidence type="ECO:0000256" key="6">
    <source>
        <dbReference type="ARBA" id="ARBA00023136"/>
    </source>
</evidence>
<dbReference type="PANTHER" id="PTHR11003">
    <property type="entry name" value="POTASSIUM CHANNEL, SUBFAMILY K"/>
    <property type="match status" value="1"/>
</dbReference>
<dbReference type="GO" id="GO:0005886">
    <property type="term" value="C:plasma membrane"/>
    <property type="evidence" value="ECO:0007669"/>
    <property type="project" value="TreeGrafter"/>
</dbReference>
<feature type="compositionally biased region" description="Low complexity" evidence="9">
    <location>
        <begin position="1089"/>
        <end position="1105"/>
    </location>
</feature>
<protein>
    <submittedName>
        <fullName evidence="12">Potassium channel subfamily K, other eukaryote</fullName>
    </submittedName>
</protein>
<dbReference type="InterPro" id="IPR003280">
    <property type="entry name" value="2pore_dom_K_chnl"/>
</dbReference>
<feature type="transmembrane region" description="Helical" evidence="10">
    <location>
        <begin position="273"/>
        <end position="295"/>
    </location>
</feature>
<feature type="region of interest" description="Disordered" evidence="9">
    <location>
        <begin position="840"/>
        <end position="904"/>
    </location>
</feature>
<keyword evidence="7 8" id="KW-0407">Ion channel</keyword>
<dbReference type="OrthoDB" id="297496at2759"/>
<evidence type="ECO:0000313" key="12">
    <source>
        <dbReference type="EMBL" id="GJJ73132.1"/>
    </source>
</evidence>
<keyword evidence="2 8" id="KW-0813">Transport</keyword>
<evidence type="ECO:0000256" key="5">
    <source>
        <dbReference type="ARBA" id="ARBA00023065"/>
    </source>
</evidence>
<name>A0A9P3LWJ2_9FUNG</name>
<dbReference type="GO" id="GO:0015271">
    <property type="term" value="F:outward rectifier potassium channel activity"/>
    <property type="evidence" value="ECO:0007669"/>
    <property type="project" value="TreeGrafter"/>
</dbReference>
<feature type="transmembrane region" description="Helical" evidence="10">
    <location>
        <begin position="474"/>
        <end position="493"/>
    </location>
</feature>
<feature type="region of interest" description="Disordered" evidence="9">
    <location>
        <begin position="928"/>
        <end position="1025"/>
    </location>
</feature>
<feature type="compositionally biased region" description="Polar residues" evidence="9">
    <location>
        <begin position="646"/>
        <end position="658"/>
    </location>
</feature>
<reference evidence="12" key="2">
    <citation type="journal article" date="2022" name="Microbiol. Resour. Announc.">
        <title>Whole-Genome Sequence of Entomortierella parvispora E1425, a Mucoromycotan Fungus Associated with Burkholderiaceae-Related Endosymbiotic Bacteria.</title>
        <authorList>
            <person name="Herlambang A."/>
            <person name="Guo Y."/>
            <person name="Takashima Y."/>
            <person name="Narisawa K."/>
            <person name="Ohta H."/>
            <person name="Nishizawa T."/>
        </authorList>
    </citation>
    <scope>NUCLEOTIDE SEQUENCE</scope>
    <source>
        <strain evidence="12">E1425</strain>
    </source>
</reference>
<comment type="similarity">
    <text evidence="8">Belongs to the two pore domain potassium channel (TC 1.A.1.8) family.</text>
</comment>
<feature type="compositionally biased region" description="Basic and acidic residues" evidence="9">
    <location>
        <begin position="867"/>
        <end position="893"/>
    </location>
</feature>
<evidence type="ECO:0000256" key="8">
    <source>
        <dbReference type="RuleBase" id="RU003857"/>
    </source>
</evidence>
<dbReference type="InterPro" id="IPR013099">
    <property type="entry name" value="K_chnl_dom"/>
</dbReference>
<feature type="transmembrane region" description="Helical" evidence="10">
    <location>
        <begin position="243"/>
        <end position="261"/>
    </location>
</feature>
<dbReference type="GO" id="GO:0022841">
    <property type="term" value="F:potassium ion leak channel activity"/>
    <property type="evidence" value="ECO:0007669"/>
    <property type="project" value="TreeGrafter"/>
</dbReference>
<feature type="transmembrane region" description="Helical" evidence="10">
    <location>
        <begin position="530"/>
        <end position="549"/>
    </location>
</feature>
<feature type="transmembrane region" description="Helical" evidence="10">
    <location>
        <begin position="342"/>
        <end position="363"/>
    </location>
</feature>
<evidence type="ECO:0000259" key="11">
    <source>
        <dbReference type="Pfam" id="PF07885"/>
    </source>
</evidence>
<feature type="compositionally biased region" description="Gly residues" evidence="9">
    <location>
        <begin position="109"/>
        <end position="121"/>
    </location>
</feature>
<evidence type="ECO:0000256" key="9">
    <source>
        <dbReference type="SAM" id="MobiDB-lite"/>
    </source>
</evidence>
<feature type="compositionally biased region" description="Polar residues" evidence="9">
    <location>
        <begin position="94"/>
        <end position="105"/>
    </location>
</feature>
<evidence type="ECO:0000313" key="13">
    <source>
        <dbReference type="Proteomes" id="UP000827284"/>
    </source>
</evidence>
<dbReference type="Gene3D" id="1.10.287.70">
    <property type="match status" value="2"/>
</dbReference>
<comment type="caution">
    <text evidence="12">The sequence shown here is derived from an EMBL/GenBank/DDBJ whole genome shotgun (WGS) entry which is preliminary data.</text>
</comment>
<dbReference type="Proteomes" id="UP000827284">
    <property type="component" value="Unassembled WGS sequence"/>
</dbReference>
<reference evidence="12" key="1">
    <citation type="submission" date="2021-11" db="EMBL/GenBank/DDBJ databases">
        <authorList>
            <person name="Herlambang A."/>
            <person name="Guo Y."/>
            <person name="Takashima Y."/>
            <person name="Nishizawa T."/>
        </authorList>
    </citation>
    <scope>NUCLEOTIDE SEQUENCE</scope>
    <source>
        <strain evidence="12">E1425</strain>
    </source>
</reference>
<keyword evidence="4 10" id="KW-1133">Transmembrane helix</keyword>
<feature type="domain" description="Potassium channel" evidence="11">
    <location>
        <begin position="482"/>
        <end position="552"/>
    </location>
</feature>
<comment type="subcellular location">
    <subcellularLocation>
        <location evidence="1">Membrane</location>
        <topology evidence="1">Multi-pass membrane protein</topology>
    </subcellularLocation>
</comment>
<dbReference type="EMBL" id="BQFW01000007">
    <property type="protein sequence ID" value="GJJ73132.1"/>
    <property type="molecule type" value="Genomic_DNA"/>
</dbReference>
<evidence type="ECO:0000256" key="1">
    <source>
        <dbReference type="ARBA" id="ARBA00004141"/>
    </source>
</evidence>
<dbReference type="Pfam" id="PF07885">
    <property type="entry name" value="Ion_trans_2"/>
    <property type="match status" value="2"/>
</dbReference>
<feature type="region of interest" description="Disordered" evidence="9">
    <location>
        <begin position="1047"/>
        <end position="1297"/>
    </location>
</feature>
<keyword evidence="6 10" id="KW-0472">Membrane</keyword>
<accession>A0A9P3LWJ2</accession>
<evidence type="ECO:0000256" key="7">
    <source>
        <dbReference type="ARBA" id="ARBA00023303"/>
    </source>
</evidence>
<feature type="compositionally biased region" description="Polar residues" evidence="9">
    <location>
        <begin position="1106"/>
        <end position="1132"/>
    </location>
</feature>
<feature type="transmembrane region" description="Helical" evidence="10">
    <location>
        <begin position="307"/>
        <end position="330"/>
    </location>
</feature>
<feature type="compositionally biased region" description="Polar residues" evidence="9">
    <location>
        <begin position="668"/>
        <end position="684"/>
    </location>
</feature>
<dbReference type="PANTHER" id="PTHR11003:SF291">
    <property type="entry name" value="IP11374P"/>
    <property type="match status" value="1"/>
</dbReference>
<feature type="region of interest" description="Disordered" evidence="9">
    <location>
        <begin position="1"/>
        <end position="134"/>
    </location>
</feature>
<keyword evidence="13" id="KW-1185">Reference proteome</keyword>
<feature type="region of interest" description="Disordered" evidence="9">
    <location>
        <begin position="606"/>
        <end position="700"/>
    </location>
</feature>
<keyword evidence="3 8" id="KW-0812">Transmembrane</keyword>
<evidence type="ECO:0000256" key="4">
    <source>
        <dbReference type="ARBA" id="ARBA00022989"/>
    </source>
</evidence>
<feature type="compositionally biased region" description="Low complexity" evidence="9">
    <location>
        <begin position="1211"/>
        <end position="1224"/>
    </location>
</feature>
<feature type="domain" description="Potassium channel" evidence="11">
    <location>
        <begin position="352"/>
        <end position="423"/>
    </location>
</feature>
<feature type="compositionally biased region" description="Low complexity" evidence="9">
    <location>
        <begin position="1268"/>
        <end position="1294"/>
    </location>
</feature>
<feature type="compositionally biased region" description="Polar residues" evidence="9">
    <location>
        <begin position="975"/>
        <end position="988"/>
    </location>
</feature>
<feature type="compositionally biased region" description="Basic residues" evidence="9">
    <location>
        <begin position="855"/>
        <end position="866"/>
    </location>
</feature>
<feature type="compositionally biased region" description="Polar residues" evidence="9">
    <location>
        <begin position="731"/>
        <end position="740"/>
    </location>
</feature>